<keyword evidence="6" id="KW-0675">Receptor</keyword>
<dbReference type="EMBL" id="JBCGBO010000004">
    <property type="protein sequence ID" value="KAK9209593.1"/>
    <property type="molecule type" value="Genomic_DNA"/>
</dbReference>
<dbReference type="GO" id="GO:0016020">
    <property type="term" value="C:membrane"/>
    <property type="evidence" value="ECO:0007669"/>
    <property type="project" value="UniProtKB-SubCell"/>
</dbReference>
<gene>
    <name evidence="9" type="ORF">WN944_001960</name>
</gene>
<keyword evidence="3" id="KW-0732">Signal</keyword>
<evidence type="ECO:0000313" key="9">
    <source>
        <dbReference type="EMBL" id="KAK9209593.1"/>
    </source>
</evidence>
<sequence length="191" mass="21146">MSSLKFLNHLNLSNNNLTGKIPSSTQLQSFDASSFSGNDLCGAPLPGNCSEHVSIPKDENGNKDELDYWLYVSIALGFIGGFWCLIGPLLASRRWRYKYCNFLDRLGDRIVFVDFNMEEIITKIKFKSCDTSQVGDTEVQSPIAGSDLIWAPRSRSATTTPVRSRSVTTTLVRSRTVTNDLLGYDSGSICT</sequence>
<name>A0AAP0QVC0_9ROSI</name>
<evidence type="ECO:0000256" key="1">
    <source>
        <dbReference type="ARBA" id="ARBA00004479"/>
    </source>
</evidence>
<dbReference type="PANTHER" id="PTHR48063">
    <property type="entry name" value="LRR RECEPTOR-LIKE KINASE"/>
    <property type="match status" value="1"/>
</dbReference>
<evidence type="ECO:0000256" key="5">
    <source>
        <dbReference type="ARBA" id="ARBA00023136"/>
    </source>
</evidence>
<evidence type="ECO:0000256" key="8">
    <source>
        <dbReference type="SAM" id="Phobius"/>
    </source>
</evidence>
<evidence type="ECO:0000256" key="7">
    <source>
        <dbReference type="ARBA" id="ARBA00023180"/>
    </source>
</evidence>
<keyword evidence="4 8" id="KW-1133">Transmembrane helix</keyword>
<dbReference type="InterPro" id="IPR046956">
    <property type="entry name" value="RLP23-like"/>
</dbReference>
<dbReference type="Gene3D" id="3.80.10.10">
    <property type="entry name" value="Ribonuclease Inhibitor"/>
    <property type="match status" value="1"/>
</dbReference>
<accession>A0AAP0QVC0</accession>
<feature type="transmembrane region" description="Helical" evidence="8">
    <location>
        <begin position="68"/>
        <end position="91"/>
    </location>
</feature>
<protein>
    <submittedName>
        <fullName evidence="9">Uncharacterized protein</fullName>
    </submittedName>
</protein>
<dbReference type="PROSITE" id="PS51450">
    <property type="entry name" value="LRR"/>
    <property type="match status" value="1"/>
</dbReference>
<organism evidence="9 10">
    <name type="scientific">Citrus x changshan-huyou</name>
    <dbReference type="NCBI Taxonomy" id="2935761"/>
    <lineage>
        <taxon>Eukaryota</taxon>
        <taxon>Viridiplantae</taxon>
        <taxon>Streptophyta</taxon>
        <taxon>Embryophyta</taxon>
        <taxon>Tracheophyta</taxon>
        <taxon>Spermatophyta</taxon>
        <taxon>Magnoliopsida</taxon>
        <taxon>eudicotyledons</taxon>
        <taxon>Gunneridae</taxon>
        <taxon>Pentapetalae</taxon>
        <taxon>rosids</taxon>
        <taxon>malvids</taxon>
        <taxon>Sapindales</taxon>
        <taxon>Rutaceae</taxon>
        <taxon>Aurantioideae</taxon>
        <taxon>Citrus</taxon>
    </lineage>
</organism>
<dbReference type="InterPro" id="IPR001611">
    <property type="entry name" value="Leu-rich_rpt"/>
</dbReference>
<evidence type="ECO:0000256" key="3">
    <source>
        <dbReference type="ARBA" id="ARBA00022729"/>
    </source>
</evidence>
<reference evidence="9 10" key="1">
    <citation type="submission" date="2024-05" db="EMBL/GenBank/DDBJ databases">
        <title>Haplotype-resolved chromosome-level genome assembly of Huyou (Citrus changshanensis).</title>
        <authorList>
            <person name="Miao C."/>
            <person name="Chen W."/>
            <person name="Wu Y."/>
            <person name="Wang L."/>
            <person name="Zhao S."/>
            <person name="Grierson D."/>
            <person name="Xu C."/>
            <person name="Chen K."/>
        </authorList>
    </citation>
    <scope>NUCLEOTIDE SEQUENCE [LARGE SCALE GENOMIC DNA]</scope>
    <source>
        <strain evidence="9">01-14</strain>
        <tissue evidence="9">Leaf</tissue>
    </source>
</reference>
<keyword evidence="10" id="KW-1185">Reference proteome</keyword>
<evidence type="ECO:0000313" key="10">
    <source>
        <dbReference type="Proteomes" id="UP001428341"/>
    </source>
</evidence>
<comment type="subcellular location">
    <subcellularLocation>
        <location evidence="1">Membrane</location>
        <topology evidence="1">Single-pass type I membrane protein</topology>
    </subcellularLocation>
</comment>
<proteinExistence type="predicted"/>
<dbReference type="SUPFAM" id="SSF52058">
    <property type="entry name" value="L domain-like"/>
    <property type="match status" value="1"/>
</dbReference>
<keyword evidence="2 8" id="KW-0812">Transmembrane</keyword>
<dbReference type="PANTHER" id="PTHR48063:SF98">
    <property type="entry name" value="LRR RECEPTOR-LIKE SERINE_THREONINE-PROTEIN KINASE FLS2"/>
    <property type="match status" value="1"/>
</dbReference>
<evidence type="ECO:0000256" key="2">
    <source>
        <dbReference type="ARBA" id="ARBA00022692"/>
    </source>
</evidence>
<comment type="caution">
    <text evidence="9">The sequence shown here is derived from an EMBL/GenBank/DDBJ whole genome shotgun (WGS) entry which is preliminary data.</text>
</comment>
<keyword evidence="5 8" id="KW-0472">Membrane</keyword>
<dbReference type="AlphaFoldDB" id="A0AAP0QVC0"/>
<keyword evidence="7" id="KW-0325">Glycoprotein</keyword>
<dbReference type="InterPro" id="IPR032675">
    <property type="entry name" value="LRR_dom_sf"/>
</dbReference>
<dbReference type="Proteomes" id="UP001428341">
    <property type="component" value="Unassembled WGS sequence"/>
</dbReference>
<evidence type="ECO:0000256" key="4">
    <source>
        <dbReference type="ARBA" id="ARBA00022989"/>
    </source>
</evidence>
<evidence type="ECO:0000256" key="6">
    <source>
        <dbReference type="ARBA" id="ARBA00023170"/>
    </source>
</evidence>